<reference evidence="2" key="2">
    <citation type="submission" date="2013-04" db="UniProtKB">
        <authorList>
            <consortium name="EnsemblPlants"/>
        </authorList>
    </citation>
    <scope>IDENTIFICATION</scope>
</reference>
<organism evidence="2">
    <name type="scientific">Oryza brachyantha</name>
    <name type="common">malo sina</name>
    <dbReference type="NCBI Taxonomy" id="4533"/>
    <lineage>
        <taxon>Eukaryota</taxon>
        <taxon>Viridiplantae</taxon>
        <taxon>Streptophyta</taxon>
        <taxon>Embryophyta</taxon>
        <taxon>Tracheophyta</taxon>
        <taxon>Spermatophyta</taxon>
        <taxon>Magnoliopsida</taxon>
        <taxon>Liliopsida</taxon>
        <taxon>Poales</taxon>
        <taxon>Poaceae</taxon>
        <taxon>BOP clade</taxon>
        <taxon>Oryzoideae</taxon>
        <taxon>Oryzeae</taxon>
        <taxon>Oryzinae</taxon>
        <taxon>Oryza</taxon>
    </lineage>
</organism>
<dbReference type="HOGENOM" id="CLU_2030297_0_0_1"/>
<dbReference type="Gramene" id="OB01G39150.1">
    <property type="protein sequence ID" value="OB01G39150.1"/>
    <property type="gene ID" value="OB01G39150"/>
</dbReference>
<proteinExistence type="predicted"/>
<evidence type="ECO:0000313" key="3">
    <source>
        <dbReference type="Proteomes" id="UP000006038"/>
    </source>
</evidence>
<feature type="region of interest" description="Disordered" evidence="1">
    <location>
        <begin position="1"/>
        <end position="59"/>
    </location>
</feature>
<dbReference type="EnsemblPlants" id="OB01G39150.1">
    <property type="protein sequence ID" value="OB01G39150.1"/>
    <property type="gene ID" value="OB01G39150"/>
</dbReference>
<dbReference type="Proteomes" id="UP000006038">
    <property type="component" value="Chromosome 1"/>
</dbReference>
<dbReference type="AlphaFoldDB" id="J3L3V9"/>
<accession>J3L3V9</accession>
<name>J3L3V9_ORYBR</name>
<sequence length="122" mass="12300">MEPTTHHLPRRLPTATGNAPQDPNPPGQATATQITASLTQPNEHTAGADQEASGHTALLSSAQLSSSVANAEIPGPALAIDPSAAKCNAAPPTYPSLGSPRRAAPCRSLPPPCLPSCLGVRG</sequence>
<feature type="compositionally biased region" description="Polar residues" evidence="1">
    <location>
        <begin position="15"/>
        <end position="43"/>
    </location>
</feature>
<reference evidence="2" key="1">
    <citation type="journal article" date="2013" name="Nat. Commun.">
        <title>Whole-genome sequencing of Oryza brachyantha reveals mechanisms underlying Oryza genome evolution.</title>
        <authorList>
            <person name="Chen J."/>
            <person name="Huang Q."/>
            <person name="Gao D."/>
            <person name="Wang J."/>
            <person name="Lang Y."/>
            <person name="Liu T."/>
            <person name="Li B."/>
            <person name="Bai Z."/>
            <person name="Luis Goicoechea J."/>
            <person name="Liang C."/>
            <person name="Chen C."/>
            <person name="Zhang W."/>
            <person name="Sun S."/>
            <person name="Liao Y."/>
            <person name="Zhang X."/>
            <person name="Yang L."/>
            <person name="Song C."/>
            <person name="Wang M."/>
            <person name="Shi J."/>
            <person name="Liu G."/>
            <person name="Liu J."/>
            <person name="Zhou H."/>
            <person name="Zhou W."/>
            <person name="Yu Q."/>
            <person name="An N."/>
            <person name="Chen Y."/>
            <person name="Cai Q."/>
            <person name="Wang B."/>
            <person name="Liu B."/>
            <person name="Min J."/>
            <person name="Huang Y."/>
            <person name="Wu H."/>
            <person name="Li Z."/>
            <person name="Zhang Y."/>
            <person name="Yin Y."/>
            <person name="Song W."/>
            <person name="Jiang J."/>
            <person name="Jackson S.A."/>
            <person name="Wing R.A."/>
            <person name="Wang J."/>
            <person name="Chen M."/>
        </authorList>
    </citation>
    <scope>NUCLEOTIDE SEQUENCE [LARGE SCALE GENOMIC DNA]</scope>
    <source>
        <strain evidence="2">cv. IRGC 101232</strain>
    </source>
</reference>
<keyword evidence="3" id="KW-1185">Reference proteome</keyword>
<evidence type="ECO:0000313" key="2">
    <source>
        <dbReference type="EnsemblPlants" id="OB01G39150.1"/>
    </source>
</evidence>
<protein>
    <submittedName>
        <fullName evidence="2">Uncharacterized protein</fullName>
    </submittedName>
</protein>
<evidence type="ECO:0000256" key="1">
    <source>
        <dbReference type="SAM" id="MobiDB-lite"/>
    </source>
</evidence>